<evidence type="ECO:0000256" key="3">
    <source>
        <dbReference type="ARBA" id="ARBA00012663"/>
    </source>
</evidence>
<evidence type="ECO:0000256" key="1">
    <source>
        <dbReference type="ARBA" id="ARBA00001231"/>
    </source>
</evidence>
<name>A0A6J4KKT1_9BACT</name>
<organism evidence="10">
    <name type="scientific">uncultured Gemmatimonadaceae bacterium</name>
    <dbReference type="NCBI Taxonomy" id="246130"/>
    <lineage>
        <taxon>Bacteria</taxon>
        <taxon>Pseudomonadati</taxon>
        <taxon>Gemmatimonadota</taxon>
        <taxon>Gemmatimonadia</taxon>
        <taxon>Gemmatimonadales</taxon>
        <taxon>Gemmatimonadaceae</taxon>
        <taxon>environmental samples</taxon>
    </lineage>
</organism>
<dbReference type="AlphaFoldDB" id="A0A6J4KKT1"/>
<evidence type="ECO:0000256" key="4">
    <source>
        <dbReference type="ARBA" id="ARBA00022801"/>
    </source>
</evidence>
<feature type="domain" description="Glycoside hydrolase family 20 catalytic" evidence="8">
    <location>
        <begin position="91"/>
        <end position="301"/>
    </location>
</feature>
<dbReference type="EC" id="3.2.1.52" evidence="3"/>
<dbReference type="InterPro" id="IPR029018">
    <property type="entry name" value="Hex-like_dom2"/>
</dbReference>
<dbReference type="Gene3D" id="3.30.379.10">
    <property type="entry name" value="Chitobiase/beta-hexosaminidase domain 2-like"/>
    <property type="match status" value="1"/>
</dbReference>
<comment type="catalytic activity">
    <reaction evidence="1">
        <text>Hydrolysis of terminal non-reducing N-acetyl-D-hexosamine residues in N-acetyl-beta-D-hexosaminides.</text>
        <dbReference type="EC" id="3.2.1.52"/>
    </reaction>
</comment>
<dbReference type="GO" id="GO:0030203">
    <property type="term" value="P:glycosaminoglycan metabolic process"/>
    <property type="evidence" value="ECO:0007669"/>
    <property type="project" value="TreeGrafter"/>
</dbReference>
<feature type="active site" description="Proton donor" evidence="6">
    <location>
        <position position="231"/>
    </location>
</feature>
<evidence type="ECO:0000259" key="9">
    <source>
        <dbReference type="Pfam" id="PF02838"/>
    </source>
</evidence>
<evidence type="ECO:0000256" key="5">
    <source>
        <dbReference type="ARBA" id="ARBA00023295"/>
    </source>
</evidence>
<keyword evidence="4" id="KW-0378">Hydrolase</keyword>
<reference evidence="10" key="1">
    <citation type="submission" date="2020-02" db="EMBL/GenBank/DDBJ databases">
        <authorList>
            <person name="Meier V. D."/>
        </authorList>
    </citation>
    <scope>NUCLEOTIDE SEQUENCE</scope>
    <source>
        <strain evidence="10">AVDCRST_MAG40</strain>
    </source>
</reference>
<evidence type="ECO:0000259" key="8">
    <source>
        <dbReference type="Pfam" id="PF00728"/>
    </source>
</evidence>
<dbReference type="GO" id="GO:0004563">
    <property type="term" value="F:beta-N-acetylhexosaminidase activity"/>
    <property type="evidence" value="ECO:0007669"/>
    <property type="project" value="UniProtKB-EC"/>
</dbReference>
<evidence type="ECO:0000256" key="7">
    <source>
        <dbReference type="SAM" id="MobiDB-lite"/>
    </source>
</evidence>
<dbReference type="Pfam" id="PF02838">
    <property type="entry name" value="Glyco_hydro_20b"/>
    <property type="match status" value="1"/>
</dbReference>
<comment type="similarity">
    <text evidence="2">Belongs to the glycosyl hydrolase 20 family.</text>
</comment>
<dbReference type="PRINTS" id="PR00738">
    <property type="entry name" value="GLHYDRLASE20"/>
</dbReference>
<dbReference type="InterPro" id="IPR015882">
    <property type="entry name" value="HEX_bac_N"/>
</dbReference>
<evidence type="ECO:0000313" key="10">
    <source>
        <dbReference type="EMBL" id="CAA9307782.1"/>
    </source>
</evidence>
<feature type="non-terminal residue" evidence="10">
    <location>
        <position position="1"/>
    </location>
</feature>
<evidence type="ECO:0000256" key="6">
    <source>
        <dbReference type="PIRSR" id="PIRSR625705-1"/>
    </source>
</evidence>
<dbReference type="GO" id="GO:0005975">
    <property type="term" value="P:carbohydrate metabolic process"/>
    <property type="evidence" value="ECO:0007669"/>
    <property type="project" value="InterPro"/>
</dbReference>
<dbReference type="Pfam" id="PF00728">
    <property type="entry name" value="Glyco_hydro_20"/>
    <property type="match status" value="1"/>
</dbReference>
<gene>
    <name evidence="10" type="ORF">AVDCRST_MAG40-782</name>
</gene>
<proteinExistence type="inferred from homology"/>
<evidence type="ECO:0000256" key="2">
    <source>
        <dbReference type="ARBA" id="ARBA00006285"/>
    </source>
</evidence>
<dbReference type="SUPFAM" id="SSF55545">
    <property type="entry name" value="beta-N-acetylhexosaminidase-like domain"/>
    <property type="match status" value="1"/>
</dbReference>
<feature type="domain" description="Beta-hexosaminidase bacterial type N-terminal" evidence="9">
    <location>
        <begin position="28"/>
        <end position="87"/>
    </location>
</feature>
<dbReference type="EMBL" id="CADCTX010000226">
    <property type="protein sequence ID" value="CAA9307782.1"/>
    <property type="molecule type" value="Genomic_DNA"/>
</dbReference>
<accession>A0A6J4KKT1</accession>
<dbReference type="PANTHER" id="PTHR22600:SF57">
    <property type="entry name" value="BETA-N-ACETYLHEXOSAMINIDASE"/>
    <property type="match status" value="1"/>
</dbReference>
<dbReference type="SUPFAM" id="SSF51445">
    <property type="entry name" value="(Trans)glycosidases"/>
    <property type="match status" value="1"/>
</dbReference>
<protein>
    <recommendedName>
        <fullName evidence="3">beta-N-acetylhexosaminidase</fullName>
        <ecNumber evidence="3">3.2.1.52</ecNumber>
    </recommendedName>
</protein>
<feature type="region of interest" description="Disordered" evidence="7">
    <location>
        <begin position="611"/>
        <end position="630"/>
    </location>
</feature>
<dbReference type="InterPro" id="IPR025705">
    <property type="entry name" value="Beta_hexosaminidase_sua/sub"/>
</dbReference>
<dbReference type="GO" id="GO:0016020">
    <property type="term" value="C:membrane"/>
    <property type="evidence" value="ECO:0007669"/>
    <property type="project" value="TreeGrafter"/>
</dbReference>
<keyword evidence="5" id="KW-0326">Glycosidase</keyword>
<dbReference type="Gene3D" id="3.20.20.80">
    <property type="entry name" value="Glycosidases"/>
    <property type="match status" value="1"/>
</dbReference>
<sequence length="630" mass="69445">GAGGGGAVRVVLLRAATAAGRAALARAGASIDSAMRAEGYVLLADGGRVEVVAASAAGLFYGVQTLKQLVVGDSARARLAGARIRDWPAMRYRGVHDDVSRGPLPTLEFQKKQLRTLAAYKLNVYSPYLETALAYRSHPLVASPGGALTAAEARELVAYGRRYHVEVIPEQQTFGHMHQLLRLEKYAPLGETPHGHALAPSQPGSLALIRDLYAEVDSAFPGRFLHIGMDETFELGRGQSASRVAREGLGPVYLGFMAQVAELLRPLDRRLLFWGDVAMNHPELVGTLPKTMIAVPWSYDTATTYDKFVLPFSNAGMETWVAPGVSNWWRVYPNYNIALPNIRNFARDAQRLGSTGILTATWDDFGEQLFAQTWTGVLFGAAAGWQPGESSIEEFLAAYPRTFHGDSSAHLRTAEARLMAAQALIASAGLGQNTEYLFWLDPWSPDGQLTSRRLLPIARELRLHAEAAIEELAAARLAGATREPDALDAIELGARRLDLIGLKFQFADETVRLYDRAYAASRDSARRATLQWYDLADITGINGRLQDLRDVYTLNRELYERAWLRENRPFWLQNVLARYDLATQLWLGRADQMTRARQQWARARTLPAAAEIGFPTPPRDSVAPAARPAR</sequence>
<dbReference type="InterPro" id="IPR015883">
    <property type="entry name" value="Glyco_hydro_20_cat"/>
</dbReference>
<dbReference type="PANTHER" id="PTHR22600">
    <property type="entry name" value="BETA-HEXOSAMINIDASE"/>
    <property type="match status" value="1"/>
</dbReference>
<dbReference type="InterPro" id="IPR017853">
    <property type="entry name" value="GH"/>
</dbReference>